<feature type="transmembrane region" description="Helical" evidence="1">
    <location>
        <begin position="441"/>
        <end position="461"/>
    </location>
</feature>
<keyword evidence="1" id="KW-0812">Transmembrane</keyword>
<feature type="transmembrane region" description="Helical" evidence="1">
    <location>
        <begin position="387"/>
        <end position="405"/>
    </location>
</feature>
<keyword evidence="3" id="KW-1185">Reference proteome</keyword>
<comment type="caution">
    <text evidence="2">The sequence shown here is derived from an EMBL/GenBank/DDBJ whole genome shotgun (WGS) entry which is preliminary data.</text>
</comment>
<dbReference type="EMBL" id="LNIX01000005">
    <property type="protein sequence ID" value="OXA54460.1"/>
    <property type="molecule type" value="Genomic_DNA"/>
</dbReference>
<protein>
    <submittedName>
        <fullName evidence="2">Uncharacterized protein</fullName>
    </submittedName>
</protein>
<proteinExistence type="predicted"/>
<evidence type="ECO:0000256" key="1">
    <source>
        <dbReference type="SAM" id="Phobius"/>
    </source>
</evidence>
<gene>
    <name evidence="2" type="ORF">Fcan01_10994</name>
</gene>
<evidence type="ECO:0000313" key="3">
    <source>
        <dbReference type="Proteomes" id="UP000198287"/>
    </source>
</evidence>
<dbReference type="AlphaFoldDB" id="A0A226EAM2"/>
<organism evidence="2 3">
    <name type="scientific">Folsomia candida</name>
    <name type="common">Springtail</name>
    <dbReference type="NCBI Taxonomy" id="158441"/>
    <lineage>
        <taxon>Eukaryota</taxon>
        <taxon>Metazoa</taxon>
        <taxon>Ecdysozoa</taxon>
        <taxon>Arthropoda</taxon>
        <taxon>Hexapoda</taxon>
        <taxon>Collembola</taxon>
        <taxon>Entomobryomorpha</taxon>
        <taxon>Isotomoidea</taxon>
        <taxon>Isotomidae</taxon>
        <taxon>Proisotominae</taxon>
        <taxon>Folsomia</taxon>
    </lineage>
</organism>
<reference evidence="2 3" key="1">
    <citation type="submission" date="2015-12" db="EMBL/GenBank/DDBJ databases">
        <title>The genome of Folsomia candida.</title>
        <authorList>
            <person name="Faddeeva A."/>
            <person name="Derks M.F."/>
            <person name="Anvar Y."/>
            <person name="Smit S."/>
            <person name="Van Straalen N."/>
            <person name="Roelofs D."/>
        </authorList>
    </citation>
    <scope>NUCLEOTIDE SEQUENCE [LARGE SCALE GENOMIC DNA]</scope>
    <source>
        <strain evidence="2 3">VU population</strain>
        <tissue evidence="2">Whole body</tissue>
    </source>
</reference>
<evidence type="ECO:0000313" key="2">
    <source>
        <dbReference type="EMBL" id="OXA54460.1"/>
    </source>
</evidence>
<name>A0A226EAM2_FOLCA</name>
<accession>A0A226EAM2</accession>
<keyword evidence="1" id="KW-1133">Transmembrane helix</keyword>
<feature type="transmembrane region" description="Helical" evidence="1">
    <location>
        <begin position="9"/>
        <end position="29"/>
    </location>
</feature>
<feature type="transmembrane region" description="Helical" evidence="1">
    <location>
        <begin position="412"/>
        <end position="429"/>
    </location>
</feature>
<sequence length="610" mass="70230">MDINISQNLFISPIITVFLLLLTFTPHLISTTQVLSIHSEIGLIHILEIFSNCTTVLDNGRKSVGIILPNLSTIQNPAVLVDSEISQSGYNSSQHTIRISMTRRTNVKGHCWSFITLFPENYLELINKRVADFSYALSDLLRKSYHIDRVLYKPQYIVWLTLNRSELQNSITNLGLNSISQYGSHNLVFISAKMTPYGNVAIEMAKFQLEIHCYNRYFPAPLGNSSLPWVTISCRINFHLSSCFNQLSTFTRDVSHLNKFFWTVEAWRNTTKSGLGMDLDVIKYVKDKFFSRNRKSNNDLEIARLTTFDAFIGFWIFSDVLQTSEFKLVQNLGTLHYLPVNQEFRLAAHNFHSVIPIRLKSWSFLSCHGVGHHTSAFAQLFTPFQKIAWVFVAFSIFVILTFLNVPKFDSCVTFLVVGIILENSVLLSYDEMLPRNWRKHSFRVCSGFFSLIFGTLLTNWYKTSFTKEMIIPTEQTAPWRTIFDIKNLTFYIPYETLMTPDEVKLLGQFGLLDHVFYSALVSKLGARADCSAFERFQLSAFSFQLLSEFANSLNLKVHVEARHAANKELIHSCDKCEHKNHSKHNLAMHAKWHKPANHKCYFCGRKFVTF</sequence>
<dbReference type="Proteomes" id="UP000198287">
    <property type="component" value="Unassembled WGS sequence"/>
</dbReference>
<keyword evidence="1" id="KW-0472">Membrane</keyword>